<name>A0A0R3UFA1_MESCO</name>
<gene>
    <name evidence="1" type="ORF">MCOS_LOCUS5765</name>
</gene>
<sequence length="68" mass="7636">RTSVNYEKDPVLAEETIYATTTTRKQGAVISLYTVDAEATRTISSLWKNAKRNVDIWRSLVLSAVECT</sequence>
<evidence type="ECO:0000313" key="2">
    <source>
        <dbReference type="Proteomes" id="UP000267029"/>
    </source>
</evidence>
<reference evidence="1 2" key="1">
    <citation type="submission" date="2018-10" db="EMBL/GenBank/DDBJ databases">
        <authorList>
            <consortium name="Pathogen Informatics"/>
        </authorList>
    </citation>
    <scope>NUCLEOTIDE SEQUENCE [LARGE SCALE GENOMIC DNA]</scope>
</reference>
<proteinExistence type="predicted"/>
<dbReference type="Proteomes" id="UP000267029">
    <property type="component" value="Unassembled WGS sequence"/>
</dbReference>
<dbReference type="EMBL" id="UXSR01005212">
    <property type="protein sequence ID" value="VDD79762.1"/>
    <property type="molecule type" value="Genomic_DNA"/>
</dbReference>
<feature type="non-terminal residue" evidence="1">
    <location>
        <position position="1"/>
    </location>
</feature>
<organism evidence="1 2">
    <name type="scientific">Mesocestoides corti</name>
    <name type="common">Flatworm</name>
    <dbReference type="NCBI Taxonomy" id="53468"/>
    <lineage>
        <taxon>Eukaryota</taxon>
        <taxon>Metazoa</taxon>
        <taxon>Spiralia</taxon>
        <taxon>Lophotrochozoa</taxon>
        <taxon>Platyhelminthes</taxon>
        <taxon>Cestoda</taxon>
        <taxon>Eucestoda</taxon>
        <taxon>Cyclophyllidea</taxon>
        <taxon>Mesocestoididae</taxon>
        <taxon>Mesocestoides</taxon>
    </lineage>
</organism>
<accession>A0A0R3UFA1</accession>
<keyword evidence="2" id="KW-1185">Reference proteome</keyword>
<evidence type="ECO:0000313" key="1">
    <source>
        <dbReference type="EMBL" id="VDD79762.1"/>
    </source>
</evidence>
<protein>
    <submittedName>
        <fullName evidence="1">Uncharacterized protein</fullName>
    </submittedName>
</protein>
<dbReference type="AlphaFoldDB" id="A0A0R3UFA1"/>